<dbReference type="RefSeq" id="WP_177219199.1">
    <property type="nucleotide sequence ID" value="NZ_FOZP01000006.1"/>
</dbReference>
<evidence type="ECO:0000313" key="3">
    <source>
        <dbReference type="EMBL" id="SFS65287.1"/>
    </source>
</evidence>
<dbReference type="InterPro" id="IPR014756">
    <property type="entry name" value="Ig_E-set"/>
</dbReference>
<protein>
    <recommendedName>
        <fullName evidence="2">Type 9 secretion system plug protein N-terminal domain-containing protein</fullName>
    </recommendedName>
</protein>
<feature type="chain" id="PRO_5011734178" description="Type 9 secretion system plug protein N-terminal domain-containing protein" evidence="1">
    <location>
        <begin position="20"/>
        <end position="414"/>
    </location>
</feature>
<keyword evidence="4" id="KW-1185">Reference proteome</keyword>
<dbReference type="InterPro" id="IPR031345">
    <property type="entry name" value="T9SS_Plug_N"/>
</dbReference>
<feature type="domain" description="Type 9 secretion system plug protein N-terminal" evidence="2">
    <location>
        <begin position="29"/>
        <end position="150"/>
    </location>
</feature>
<dbReference type="Proteomes" id="UP000199312">
    <property type="component" value="Unassembled WGS sequence"/>
</dbReference>
<reference evidence="4" key="1">
    <citation type="submission" date="2016-10" db="EMBL/GenBank/DDBJ databases">
        <authorList>
            <person name="Varghese N."/>
            <person name="Submissions S."/>
        </authorList>
    </citation>
    <scope>NUCLEOTIDE SEQUENCE [LARGE SCALE GENOMIC DNA]</scope>
    <source>
        <strain evidence="4">DSM 24450</strain>
    </source>
</reference>
<organism evidence="3 4">
    <name type="scientific">Lutibacter maritimus</name>
    <dbReference type="NCBI Taxonomy" id="593133"/>
    <lineage>
        <taxon>Bacteria</taxon>
        <taxon>Pseudomonadati</taxon>
        <taxon>Bacteroidota</taxon>
        <taxon>Flavobacteriia</taxon>
        <taxon>Flavobacteriales</taxon>
        <taxon>Flavobacteriaceae</taxon>
        <taxon>Lutibacter</taxon>
    </lineage>
</organism>
<dbReference type="InterPro" id="IPR013783">
    <property type="entry name" value="Ig-like_fold"/>
</dbReference>
<keyword evidence="1" id="KW-0732">Signal</keyword>
<gene>
    <name evidence="3" type="ORF">SAMN04488006_2579</name>
</gene>
<evidence type="ECO:0000256" key="1">
    <source>
        <dbReference type="SAM" id="SignalP"/>
    </source>
</evidence>
<evidence type="ECO:0000259" key="2">
    <source>
        <dbReference type="Pfam" id="PF17116"/>
    </source>
</evidence>
<dbReference type="Gene3D" id="2.60.40.10">
    <property type="entry name" value="Immunoglobulins"/>
    <property type="match status" value="1"/>
</dbReference>
<dbReference type="SUPFAM" id="SSF81296">
    <property type="entry name" value="E set domains"/>
    <property type="match status" value="1"/>
</dbReference>
<dbReference type="STRING" id="593133.SAMN04488006_2579"/>
<accession>A0A1I6RKP8</accession>
<feature type="signal peptide" evidence="1">
    <location>
        <begin position="1"/>
        <end position="19"/>
    </location>
</feature>
<evidence type="ECO:0000313" key="4">
    <source>
        <dbReference type="Proteomes" id="UP000199312"/>
    </source>
</evidence>
<dbReference type="EMBL" id="FOZP01000006">
    <property type="protein sequence ID" value="SFS65287.1"/>
    <property type="molecule type" value="Genomic_DNA"/>
</dbReference>
<dbReference type="AlphaFoldDB" id="A0A1I6RKP8"/>
<dbReference type="Pfam" id="PF17116">
    <property type="entry name" value="T9SS_plug_1st"/>
    <property type="match status" value="1"/>
</dbReference>
<sequence>MKNTLLFLVLAFLFNVAYCQIDFSQPNHIKTIQLKPIATNSFAPIIKLGDKIQLSFDDLNADEHTYTYKIAHCDIDWSVSNLSESEFINGYAEDRIRDYENSFNTLQPFTNYTLTIPNENTALKISGNYIISILNEDQQVVFKRSFVVYEPKVTVGVAIYRSRDISNINTQQAVEFTINNPNFRINNPNEEIYPIILQNNNWQTAISGLKPQFFRGTQLLYKYNKETSFFGGNEFLFFDSKSIRNSSLNIAKVELGTNLYHTYLFTNEERIDKPYTLHPDANGNFVVRNLTSDNPNTDADYSWVHFSLSTLENLTGKDVYVSGNYNSWQLNELNKLNYNPSTGLYEGAILLKQGFYNYQYVTKNSNGQISNHDIDGSFYETENDYTVLIYYKGFGNRYTQVIGVGYGNSEKINN</sequence>
<name>A0A1I6RKP8_9FLAO</name>
<proteinExistence type="predicted"/>